<reference evidence="1 2" key="1">
    <citation type="submission" date="2022-01" db="EMBL/GenBank/DDBJ databases">
        <authorList>
            <person name="Xiong W."/>
            <person name="Schranz E."/>
        </authorList>
    </citation>
    <scope>NUCLEOTIDE SEQUENCE [LARGE SCALE GENOMIC DNA]</scope>
</reference>
<keyword evidence="2" id="KW-1185">Reference proteome</keyword>
<evidence type="ECO:0000313" key="1">
    <source>
        <dbReference type="EMBL" id="CAH1426000.1"/>
    </source>
</evidence>
<comment type="caution">
    <text evidence="1">The sequence shown here is derived from an EMBL/GenBank/DDBJ whole genome shotgun (WGS) entry which is preliminary data.</text>
</comment>
<name>A0AAU9MVL4_9ASTR</name>
<accession>A0AAU9MVL4</accession>
<dbReference type="EMBL" id="CAKMRJ010002223">
    <property type="protein sequence ID" value="CAH1426000.1"/>
    <property type="molecule type" value="Genomic_DNA"/>
</dbReference>
<gene>
    <name evidence="1" type="ORF">LVIROSA_LOCUS13110</name>
</gene>
<dbReference type="AlphaFoldDB" id="A0AAU9MVL4"/>
<protein>
    <submittedName>
        <fullName evidence="1">Uncharacterized protein</fullName>
    </submittedName>
</protein>
<organism evidence="1 2">
    <name type="scientific">Lactuca virosa</name>
    <dbReference type="NCBI Taxonomy" id="75947"/>
    <lineage>
        <taxon>Eukaryota</taxon>
        <taxon>Viridiplantae</taxon>
        <taxon>Streptophyta</taxon>
        <taxon>Embryophyta</taxon>
        <taxon>Tracheophyta</taxon>
        <taxon>Spermatophyta</taxon>
        <taxon>Magnoliopsida</taxon>
        <taxon>eudicotyledons</taxon>
        <taxon>Gunneridae</taxon>
        <taxon>Pentapetalae</taxon>
        <taxon>asterids</taxon>
        <taxon>campanulids</taxon>
        <taxon>Asterales</taxon>
        <taxon>Asteraceae</taxon>
        <taxon>Cichorioideae</taxon>
        <taxon>Cichorieae</taxon>
        <taxon>Lactucinae</taxon>
        <taxon>Lactuca</taxon>
    </lineage>
</organism>
<dbReference type="Proteomes" id="UP001157418">
    <property type="component" value="Unassembled WGS sequence"/>
</dbReference>
<sequence length="182" mass="20081">MTTENTGEASETPRHPIRSMMSLKPDITPITTSYKSTTVVTNALHFGGPMKISTPMSELWRPRMEELIPFTNTPPQNFPLNNHQVTSILSNITPPIVQTTVGTFTFIQTPPPPVNQVVGEQTTTLHATSSTTTTPLSTPLQQFPPFTTNQLFSTNQPFSTNQMLTTSPLFTTNPPLTFPLRP</sequence>
<evidence type="ECO:0000313" key="2">
    <source>
        <dbReference type="Proteomes" id="UP001157418"/>
    </source>
</evidence>
<proteinExistence type="predicted"/>